<dbReference type="SUPFAM" id="SSF51735">
    <property type="entry name" value="NAD(P)-binding Rossmann-fold domains"/>
    <property type="match status" value="1"/>
</dbReference>
<dbReference type="PANTHER" id="PTHR48079:SF6">
    <property type="entry name" value="NAD(P)-BINDING DOMAIN-CONTAINING PROTEIN-RELATED"/>
    <property type="match status" value="1"/>
</dbReference>
<dbReference type="RefSeq" id="WP_379508083.1">
    <property type="nucleotide sequence ID" value="NZ_JBHRTQ010000001.1"/>
</dbReference>
<dbReference type="InterPro" id="IPR036291">
    <property type="entry name" value="NAD(P)-bd_dom_sf"/>
</dbReference>
<accession>A0ABV7IP55</accession>
<dbReference type="Proteomes" id="UP001595604">
    <property type="component" value="Unassembled WGS sequence"/>
</dbReference>
<dbReference type="EMBL" id="JBHRTQ010000001">
    <property type="protein sequence ID" value="MFC3172686.1"/>
    <property type="molecule type" value="Genomic_DNA"/>
</dbReference>
<evidence type="ECO:0000313" key="2">
    <source>
        <dbReference type="EMBL" id="MFC3172686.1"/>
    </source>
</evidence>
<dbReference type="InterPro" id="IPR016040">
    <property type="entry name" value="NAD(P)-bd_dom"/>
</dbReference>
<feature type="domain" description="NAD(P)-binding" evidence="1">
    <location>
        <begin position="7"/>
        <end position="155"/>
    </location>
</feature>
<dbReference type="InterPro" id="IPR051783">
    <property type="entry name" value="NAD(P)-dependent_oxidoreduct"/>
</dbReference>
<protein>
    <submittedName>
        <fullName evidence="2">NAD-dependent epimerase/dehydratase family protein</fullName>
    </submittedName>
</protein>
<gene>
    <name evidence="2" type="ORF">ACFOD9_00325</name>
</gene>
<comment type="caution">
    <text evidence="2">The sequence shown here is derived from an EMBL/GenBank/DDBJ whole genome shotgun (WGS) entry which is preliminary data.</text>
</comment>
<sequence>MTTLVLGATGYLGSHLAARLRRDGPVTGFARSEAGAQAVRALGAEPLVGSLDDEALMRRAFADHDSVVWAAQLMIPAEQAFVRRALGWLAGTGKTFVMTSGTGVLSERTDGDWSENTFAEADPFVPRKGLEGRVETENLVLGAHGLRGIVVRPPAIWGHGGTAILTEIHRSIQASGAACYLGRGLNCYSTVHVEDLAELYALALARAPAGALYHAVSGELPFRVLAEEIARHRGVPARSLDYGAAREVFGPSSTAIIFAASSRSRSPRARAELGWAPSPDRLDLLAECADPRYLAAAEKLGSWVSEGERG</sequence>
<evidence type="ECO:0000259" key="1">
    <source>
        <dbReference type="Pfam" id="PF13460"/>
    </source>
</evidence>
<evidence type="ECO:0000313" key="3">
    <source>
        <dbReference type="Proteomes" id="UP001595604"/>
    </source>
</evidence>
<dbReference type="PANTHER" id="PTHR48079">
    <property type="entry name" value="PROTEIN YEEZ"/>
    <property type="match status" value="1"/>
</dbReference>
<name>A0ABV7IP55_9SPHN</name>
<proteinExistence type="predicted"/>
<keyword evidence="3" id="KW-1185">Reference proteome</keyword>
<reference evidence="3" key="1">
    <citation type="journal article" date="2019" name="Int. J. Syst. Evol. Microbiol.">
        <title>The Global Catalogue of Microorganisms (GCM) 10K type strain sequencing project: providing services to taxonomists for standard genome sequencing and annotation.</title>
        <authorList>
            <consortium name="The Broad Institute Genomics Platform"/>
            <consortium name="The Broad Institute Genome Sequencing Center for Infectious Disease"/>
            <person name="Wu L."/>
            <person name="Ma J."/>
        </authorList>
    </citation>
    <scope>NUCLEOTIDE SEQUENCE [LARGE SCALE GENOMIC DNA]</scope>
    <source>
        <strain evidence="3">KCTC 42984</strain>
    </source>
</reference>
<dbReference type="Gene3D" id="3.40.50.720">
    <property type="entry name" value="NAD(P)-binding Rossmann-like Domain"/>
    <property type="match status" value="1"/>
</dbReference>
<organism evidence="2 3">
    <name type="scientific">Novosphingobium bradum</name>
    <dbReference type="NCBI Taxonomy" id="1737444"/>
    <lineage>
        <taxon>Bacteria</taxon>
        <taxon>Pseudomonadati</taxon>
        <taxon>Pseudomonadota</taxon>
        <taxon>Alphaproteobacteria</taxon>
        <taxon>Sphingomonadales</taxon>
        <taxon>Sphingomonadaceae</taxon>
        <taxon>Novosphingobium</taxon>
    </lineage>
</organism>
<dbReference type="Pfam" id="PF13460">
    <property type="entry name" value="NAD_binding_10"/>
    <property type="match status" value="1"/>
</dbReference>